<accession>A0ABW0K3Q7</accession>
<dbReference type="Gene3D" id="1.10.150.240">
    <property type="entry name" value="Putative phosphatase, domain 2"/>
    <property type="match status" value="1"/>
</dbReference>
<dbReference type="PRINTS" id="PR00413">
    <property type="entry name" value="HADHALOGNASE"/>
</dbReference>
<protein>
    <submittedName>
        <fullName evidence="1">HAD family hydrolase</fullName>
        <ecNumber evidence="1">3.-.-.-</ecNumber>
    </submittedName>
</protein>
<dbReference type="InterPro" id="IPR036412">
    <property type="entry name" value="HAD-like_sf"/>
</dbReference>
<proteinExistence type="predicted"/>
<dbReference type="Pfam" id="PF13419">
    <property type="entry name" value="HAD_2"/>
    <property type="match status" value="1"/>
</dbReference>
<dbReference type="InterPro" id="IPR041492">
    <property type="entry name" value="HAD_2"/>
</dbReference>
<dbReference type="Proteomes" id="UP001596044">
    <property type="component" value="Unassembled WGS sequence"/>
</dbReference>
<evidence type="ECO:0000313" key="1">
    <source>
        <dbReference type="EMBL" id="MFC5447899.1"/>
    </source>
</evidence>
<organism evidence="1 2">
    <name type="scientific">Paenibacillus aestuarii</name>
    <dbReference type="NCBI Taxonomy" id="516965"/>
    <lineage>
        <taxon>Bacteria</taxon>
        <taxon>Bacillati</taxon>
        <taxon>Bacillota</taxon>
        <taxon>Bacilli</taxon>
        <taxon>Bacillales</taxon>
        <taxon>Paenibacillaceae</taxon>
        <taxon>Paenibacillus</taxon>
    </lineage>
</organism>
<dbReference type="InterPro" id="IPR006439">
    <property type="entry name" value="HAD-SF_hydro_IA"/>
</dbReference>
<dbReference type="InterPro" id="IPR023198">
    <property type="entry name" value="PGP-like_dom2"/>
</dbReference>
<dbReference type="SFLD" id="SFLDG01129">
    <property type="entry name" value="C1.5:_HAD__Beta-PGM__Phosphata"/>
    <property type="match status" value="1"/>
</dbReference>
<dbReference type="EC" id="3.-.-.-" evidence="1"/>
<name>A0ABW0K3Q7_9BACL</name>
<dbReference type="GO" id="GO:0016787">
    <property type="term" value="F:hydrolase activity"/>
    <property type="evidence" value="ECO:0007669"/>
    <property type="project" value="UniProtKB-KW"/>
</dbReference>
<dbReference type="PANTHER" id="PTHR43434:SF1">
    <property type="entry name" value="PHOSPHOGLYCOLATE PHOSPHATASE"/>
    <property type="match status" value="1"/>
</dbReference>
<dbReference type="SFLD" id="SFLDS00003">
    <property type="entry name" value="Haloacid_Dehalogenase"/>
    <property type="match status" value="1"/>
</dbReference>
<reference evidence="2" key="1">
    <citation type="journal article" date="2019" name="Int. J. Syst. Evol. Microbiol.">
        <title>The Global Catalogue of Microorganisms (GCM) 10K type strain sequencing project: providing services to taxonomists for standard genome sequencing and annotation.</title>
        <authorList>
            <consortium name="The Broad Institute Genomics Platform"/>
            <consortium name="The Broad Institute Genome Sequencing Center for Infectious Disease"/>
            <person name="Wu L."/>
            <person name="Ma J."/>
        </authorList>
    </citation>
    <scope>NUCLEOTIDE SEQUENCE [LARGE SCALE GENOMIC DNA]</scope>
    <source>
        <strain evidence="2">KACC 11904</strain>
    </source>
</reference>
<keyword evidence="2" id="KW-1185">Reference proteome</keyword>
<dbReference type="InterPro" id="IPR050155">
    <property type="entry name" value="HAD-like_hydrolase_sf"/>
</dbReference>
<keyword evidence="1" id="KW-0378">Hydrolase</keyword>
<dbReference type="NCBIfam" id="TIGR01549">
    <property type="entry name" value="HAD-SF-IA-v1"/>
    <property type="match status" value="1"/>
</dbReference>
<dbReference type="PANTHER" id="PTHR43434">
    <property type="entry name" value="PHOSPHOGLYCOLATE PHOSPHATASE"/>
    <property type="match status" value="1"/>
</dbReference>
<evidence type="ECO:0000313" key="2">
    <source>
        <dbReference type="Proteomes" id="UP001596044"/>
    </source>
</evidence>
<dbReference type="Gene3D" id="3.40.50.1000">
    <property type="entry name" value="HAD superfamily/HAD-like"/>
    <property type="match status" value="1"/>
</dbReference>
<dbReference type="RefSeq" id="WP_270885867.1">
    <property type="nucleotide sequence ID" value="NZ_JAQFVF010000092.1"/>
</dbReference>
<comment type="caution">
    <text evidence="1">The sequence shown here is derived from an EMBL/GenBank/DDBJ whole genome shotgun (WGS) entry which is preliminary data.</text>
</comment>
<dbReference type="SUPFAM" id="SSF56784">
    <property type="entry name" value="HAD-like"/>
    <property type="match status" value="1"/>
</dbReference>
<gene>
    <name evidence="1" type="ORF">ACFPOG_06490</name>
</gene>
<sequence>MRANVNTVQGIVFDMDNTLLQSHIDFQAMKREVAGYLIDSGVLSASISIADHTTSTLLERAKAQGLTDEMYDAAMRIAQKHEVAGMEEAGLETGARELLSTLAGKYTLVIVTNNSYQAARHALEITQIDHFFDLVIGREQMQAMKPSPSGYLAAKRQFPQVQEEAWLSIGDSWIDGRASMEAGIPFISYGGSQEALSDKGVQAFAHIQHLLELLAYV</sequence>
<dbReference type="InterPro" id="IPR023214">
    <property type="entry name" value="HAD_sf"/>
</dbReference>
<dbReference type="EMBL" id="JBHSMJ010000009">
    <property type="protein sequence ID" value="MFC5447899.1"/>
    <property type="molecule type" value="Genomic_DNA"/>
</dbReference>